<dbReference type="SUPFAM" id="SSF56954">
    <property type="entry name" value="Outer membrane efflux proteins (OEP)"/>
    <property type="match status" value="1"/>
</dbReference>
<keyword evidence="6" id="KW-0472">Membrane</keyword>
<dbReference type="GO" id="GO:0015562">
    <property type="term" value="F:efflux transmembrane transporter activity"/>
    <property type="evidence" value="ECO:0007669"/>
    <property type="project" value="InterPro"/>
</dbReference>
<dbReference type="GO" id="GO:0009279">
    <property type="term" value="C:cell outer membrane"/>
    <property type="evidence" value="ECO:0007669"/>
    <property type="project" value="UniProtKB-SubCell"/>
</dbReference>
<organism evidence="8 11">
    <name type="scientific">Poseidonibacter ostreae</name>
    <dbReference type="NCBI Taxonomy" id="2654171"/>
    <lineage>
        <taxon>Bacteria</taxon>
        <taxon>Pseudomonadati</taxon>
        <taxon>Campylobacterota</taxon>
        <taxon>Epsilonproteobacteria</taxon>
        <taxon>Campylobacterales</taxon>
        <taxon>Arcobacteraceae</taxon>
        <taxon>Poseidonibacter</taxon>
    </lineage>
</organism>
<dbReference type="PANTHER" id="PTHR30026:SF22">
    <property type="entry name" value="OUTER MEMBRANE EFFLUX PROTEIN"/>
    <property type="match status" value="1"/>
</dbReference>
<evidence type="ECO:0000256" key="5">
    <source>
        <dbReference type="ARBA" id="ARBA00022692"/>
    </source>
</evidence>
<evidence type="ECO:0000256" key="3">
    <source>
        <dbReference type="ARBA" id="ARBA00022448"/>
    </source>
</evidence>
<evidence type="ECO:0000313" key="11">
    <source>
        <dbReference type="Proteomes" id="UP000472839"/>
    </source>
</evidence>
<evidence type="ECO:0000313" key="9">
    <source>
        <dbReference type="EMBL" id="KAB7885961.1"/>
    </source>
</evidence>
<reference evidence="10 11" key="1">
    <citation type="submission" date="2019-10" db="EMBL/GenBank/DDBJ databases">
        <title>Poseidonibacter ostreae sp. nov., isolated from the gut of the Ostrea denselamellosa.</title>
        <authorList>
            <person name="Choi A."/>
        </authorList>
    </citation>
    <scope>NUCLEOTIDE SEQUENCE [LARGE SCALE GENOMIC DNA]</scope>
    <source>
        <strain evidence="8 11">SJOD-M-33</strain>
        <strain evidence="9 10">SJOD-M-5</strain>
    </source>
</reference>
<dbReference type="Proteomes" id="UP000461010">
    <property type="component" value="Unassembled WGS sequence"/>
</dbReference>
<comment type="subcellular location">
    <subcellularLocation>
        <location evidence="1">Cell outer membrane</location>
    </subcellularLocation>
</comment>
<keyword evidence="4" id="KW-1134">Transmembrane beta strand</keyword>
<gene>
    <name evidence="9" type="ORF">GBG18_14860</name>
    <name evidence="8" type="ORF">GBG19_16310</name>
</gene>
<proteinExistence type="inferred from homology"/>
<evidence type="ECO:0000256" key="1">
    <source>
        <dbReference type="ARBA" id="ARBA00004442"/>
    </source>
</evidence>
<dbReference type="PANTHER" id="PTHR30026">
    <property type="entry name" value="OUTER MEMBRANE PROTEIN TOLC"/>
    <property type="match status" value="1"/>
</dbReference>
<name>A0A6L4WQP5_9BACT</name>
<keyword evidence="5" id="KW-0812">Transmembrane</keyword>
<dbReference type="InterPro" id="IPR051906">
    <property type="entry name" value="TolC-like"/>
</dbReference>
<keyword evidence="7" id="KW-0998">Cell outer membrane</keyword>
<dbReference type="EMBL" id="WFKK01000110">
    <property type="protein sequence ID" value="KAB7883022.1"/>
    <property type="molecule type" value="Genomic_DNA"/>
</dbReference>
<dbReference type="Proteomes" id="UP000472839">
    <property type="component" value="Unassembled WGS sequence"/>
</dbReference>
<evidence type="ECO:0000256" key="7">
    <source>
        <dbReference type="ARBA" id="ARBA00023237"/>
    </source>
</evidence>
<accession>A0A6L4WQP5</accession>
<dbReference type="Pfam" id="PF02321">
    <property type="entry name" value="OEP"/>
    <property type="match status" value="2"/>
</dbReference>
<evidence type="ECO:0000256" key="4">
    <source>
        <dbReference type="ARBA" id="ARBA00022452"/>
    </source>
</evidence>
<evidence type="ECO:0008006" key="12">
    <source>
        <dbReference type="Google" id="ProtNLM"/>
    </source>
</evidence>
<feature type="non-terminal residue" evidence="8">
    <location>
        <position position="472"/>
    </location>
</feature>
<keyword evidence="10" id="KW-1185">Reference proteome</keyword>
<comment type="similarity">
    <text evidence="2">Belongs to the outer membrane factor (OMF) (TC 1.B.17) family.</text>
</comment>
<dbReference type="AlphaFoldDB" id="A0A6L4WQP5"/>
<protein>
    <recommendedName>
        <fullName evidence="12">TolC family protein</fullName>
    </recommendedName>
</protein>
<comment type="caution">
    <text evidence="8">The sequence shown here is derived from an EMBL/GenBank/DDBJ whole genome shotgun (WGS) entry which is preliminary data.</text>
</comment>
<dbReference type="InterPro" id="IPR003423">
    <property type="entry name" value="OMP_efflux"/>
</dbReference>
<dbReference type="GO" id="GO:1990281">
    <property type="term" value="C:efflux pump complex"/>
    <property type="evidence" value="ECO:0007669"/>
    <property type="project" value="TreeGrafter"/>
</dbReference>
<dbReference type="GO" id="GO:0015288">
    <property type="term" value="F:porin activity"/>
    <property type="evidence" value="ECO:0007669"/>
    <property type="project" value="TreeGrafter"/>
</dbReference>
<sequence length="472" mass="53754">MIRFGYFFSQQYSYNYKITGVYMKKSVNKKIISLSLRLGVLLFGATQLGAISINEAVQAAVQNHPLVQAAKQEVLSSAQKIEIAKGGYYPTLDVSANFGDENSKTKGKNDTSYTKKDYKGGTHLEAVAVQNIFNGFKDTSSVAKSKAEYKTSQYAQNIDVEKLSFDVINTYLEIIKLRETIKFEKISIAKYEEYYTLTQKKLNATGQKSEPFTVKSKLQKAKSDYINLTWKLKRENEKFLQLTGIAADDNMSAQMLSLVKEMSLDDLLISLKSKNSELNQYLSKIKAKKAEVKLGKAAYYPKLDFELKAYKDEDIEAFETKTEQASAMFKLKYNLFNGLKDSSSIEKARVERLKLKSEYDKKNIEQIEKIKTQYELYQDSKSRVDILKSYIQTQEELTALYQEEFKLGKRTIINLVDSQQDLKNARVSYINTFIDMVKSTYTIVYATGGLNAALQDTALQDAKFVALNEKKL</sequence>
<dbReference type="EMBL" id="WFKJ01000091">
    <property type="protein sequence ID" value="KAB7885961.1"/>
    <property type="molecule type" value="Genomic_DNA"/>
</dbReference>
<evidence type="ECO:0000313" key="10">
    <source>
        <dbReference type="Proteomes" id="UP000461010"/>
    </source>
</evidence>
<evidence type="ECO:0000256" key="2">
    <source>
        <dbReference type="ARBA" id="ARBA00007613"/>
    </source>
</evidence>
<evidence type="ECO:0000313" key="8">
    <source>
        <dbReference type="EMBL" id="KAB7883022.1"/>
    </source>
</evidence>
<keyword evidence="3" id="KW-0813">Transport</keyword>
<evidence type="ECO:0000256" key="6">
    <source>
        <dbReference type="ARBA" id="ARBA00023136"/>
    </source>
</evidence>
<dbReference type="Gene3D" id="1.20.1600.10">
    <property type="entry name" value="Outer membrane efflux proteins (OEP)"/>
    <property type="match status" value="1"/>
</dbReference>